<keyword evidence="2" id="KW-1185">Reference proteome</keyword>
<name>A0ABR6BS74_9PSEU</name>
<comment type="caution">
    <text evidence="1">The sequence shown here is derived from an EMBL/GenBank/DDBJ whole genome shotgun (WGS) entry which is preliminary data.</text>
</comment>
<organism evidence="1 2">
    <name type="scientific">Kutzneria viridogrisea</name>
    <dbReference type="NCBI Taxonomy" id="47990"/>
    <lineage>
        <taxon>Bacteria</taxon>
        <taxon>Bacillati</taxon>
        <taxon>Actinomycetota</taxon>
        <taxon>Actinomycetes</taxon>
        <taxon>Pseudonocardiales</taxon>
        <taxon>Pseudonocardiaceae</taxon>
        <taxon>Kutzneria</taxon>
    </lineage>
</organism>
<dbReference type="EMBL" id="JACJID010000005">
    <property type="protein sequence ID" value="MBA8929535.1"/>
    <property type="molecule type" value="Genomic_DNA"/>
</dbReference>
<accession>A0ABR6BS74</accession>
<protein>
    <submittedName>
        <fullName evidence="1">Uncharacterized protein</fullName>
    </submittedName>
</protein>
<gene>
    <name evidence="1" type="ORF">BC739_006753</name>
</gene>
<evidence type="ECO:0000313" key="2">
    <source>
        <dbReference type="Proteomes" id="UP000517916"/>
    </source>
</evidence>
<proteinExistence type="predicted"/>
<sequence>MSARVHRHGAAAARELLLSACADLRQMRSPALFVLAIRVDQRPTELIGAAEAGPPLRRSGERIARALLEQTHQSGEL</sequence>
<dbReference type="Proteomes" id="UP000517916">
    <property type="component" value="Unassembled WGS sequence"/>
</dbReference>
<reference evidence="1 2" key="1">
    <citation type="submission" date="2020-08" db="EMBL/GenBank/DDBJ databases">
        <title>Genomic Encyclopedia of Archaeal and Bacterial Type Strains, Phase II (KMG-II): from individual species to whole genera.</title>
        <authorList>
            <person name="Goeker M."/>
        </authorList>
    </citation>
    <scope>NUCLEOTIDE SEQUENCE [LARGE SCALE GENOMIC DNA]</scope>
    <source>
        <strain evidence="1 2">DSM 43850</strain>
    </source>
</reference>
<evidence type="ECO:0000313" key="1">
    <source>
        <dbReference type="EMBL" id="MBA8929535.1"/>
    </source>
</evidence>
<dbReference type="RefSeq" id="WP_182839447.1">
    <property type="nucleotide sequence ID" value="NZ_BAAABQ010000017.1"/>
</dbReference>